<feature type="domain" description="Large ribosomal subunit protein bL12 C-terminal" evidence="6">
    <location>
        <begin position="78"/>
        <end position="145"/>
    </location>
</feature>
<dbReference type="Pfam" id="PF00542">
    <property type="entry name" value="Ribosomal_L12"/>
    <property type="match status" value="1"/>
</dbReference>
<dbReference type="GO" id="GO:0006412">
    <property type="term" value="P:translation"/>
    <property type="evidence" value="ECO:0007669"/>
    <property type="project" value="UniProtKB-UniRule"/>
</dbReference>
<dbReference type="GO" id="GO:0022625">
    <property type="term" value="C:cytosolic large ribosomal subunit"/>
    <property type="evidence" value="ECO:0007669"/>
    <property type="project" value="TreeGrafter"/>
</dbReference>
<dbReference type="InterPro" id="IPR008932">
    <property type="entry name" value="Ribosomal_bL12_oligo"/>
</dbReference>
<feature type="domain" description="Large ribosomal subunit protein bL12 oligomerization" evidence="7">
    <location>
        <begin position="17"/>
        <end position="60"/>
    </location>
</feature>
<dbReference type="InterPro" id="IPR036235">
    <property type="entry name" value="Ribosomal_bL12_oligo_N_sf"/>
</dbReference>
<dbReference type="InterPro" id="IPR013823">
    <property type="entry name" value="Ribosomal_bL12_C"/>
</dbReference>
<dbReference type="InterPro" id="IPR000206">
    <property type="entry name" value="Ribosomal_bL12"/>
</dbReference>
<evidence type="ECO:0000256" key="3">
    <source>
        <dbReference type="ARBA" id="ARBA00023274"/>
    </source>
</evidence>
<evidence type="ECO:0000313" key="8">
    <source>
        <dbReference type="EMBL" id="OGD86780.1"/>
    </source>
</evidence>
<feature type="compositionally biased region" description="Low complexity" evidence="5">
    <location>
        <begin position="50"/>
        <end position="70"/>
    </location>
</feature>
<dbReference type="Pfam" id="PF16320">
    <property type="entry name" value="Ribosomal_L12_N"/>
    <property type="match status" value="1"/>
</dbReference>
<keyword evidence="2 4" id="KW-0689">Ribosomal protein</keyword>
<dbReference type="Gene3D" id="3.30.1390.10">
    <property type="match status" value="1"/>
</dbReference>
<feature type="region of interest" description="Disordered" evidence="5">
    <location>
        <begin position="50"/>
        <end position="72"/>
    </location>
</feature>
<dbReference type="Gene3D" id="1.20.5.710">
    <property type="entry name" value="Single helix bin"/>
    <property type="match status" value="1"/>
</dbReference>
<comment type="function">
    <text evidence="4">Forms part of the ribosomal stalk which helps the ribosome interact with GTP-bound translation factors. Is thus essential for accurate translation.</text>
</comment>
<evidence type="ECO:0000259" key="6">
    <source>
        <dbReference type="Pfam" id="PF00542"/>
    </source>
</evidence>
<protein>
    <recommendedName>
        <fullName evidence="4">Large ribosomal subunit protein bL12</fullName>
    </recommendedName>
</protein>
<dbReference type="SUPFAM" id="SSF48300">
    <property type="entry name" value="Ribosomal protein L7/12, oligomerisation (N-terminal) domain"/>
    <property type="match status" value="1"/>
</dbReference>
<reference evidence="8 9" key="1">
    <citation type="journal article" date="2016" name="Nat. Commun.">
        <title>Thousands of microbial genomes shed light on interconnected biogeochemical processes in an aquifer system.</title>
        <authorList>
            <person name="Anantharaman K."/>
            <person name="Brown C.T."/>
            <person name="Hug L.A."/>
            <person name="Sharon I."/>
            <person name="Castelle C.J."/>
            <person name="Probst A.J."/>
            <person name="Thomas B.C."/>
            <person name="Singh A."/>
            <person name="Wilkins M.J."/>
            <person name="Karaoz U."/>
            <person name="Brodie E.L."/>
            <person name="Williams K.H."/>
            <person name="Hubbard S.S."/>
            <person name="Banfield J.F."/>
        </authorList>
    </citation>
    <scope>NUCLEOTIDE SEQUENCE [LARGE SCALE GENOMIC DNA]</scope>
</reference>
<evidence type="ECO:0000256" key="4">
    <source>
        <dbReference type="HAMAP-Rule" id="MF_00368"/>
    </source>
</evidence>
<organism evidence="8 9">
    <name type="scientific">Candidatus Curtissbacteria bacterium RBG_16_39_7</name>
    <dbReference type="NCBI Taxonomy" id="1797707"/>
    <lineage>
        <taxon>Bacteria</taxon>
        <taxon>Candidatus Curtissiibacteriota</taxon>
    </lineage>
</organism>
<accession>A0A1F5G4H7</accession>
<evidence type="ECO:0000259" key="7">
    <source>
        <dbReference type="Pfam" id="PF16320"/>
    </source>
</evidence>
<dbReference type="NCBIfam" id="TIGR00855">
    <property type="entry name" value="L12"/>
    <property type="match status" value="1"/>
</dbReference>
<comment type="caution">
    <text evidence="8">The sequence shown here is derived from an EMBL/GenBank/DDBJ whole genome shotgun (WGS) entry which is preliminary data.</text>
</comment>
<keyword evidence="3 4" id="KW-0687">Ribonucleoprotein</keyword>
<name>A0A1F5G4H7_9BACT</name>
<evidence type="ECO:0000313" key="9">
    <source>
        <dbReference type="Proteomes" id="UP000176628"/>
    </source>
</evidence>
<comment type="similarity">
    <text evidence="1 4">Belongs to the bacterial ribosomal protein bL12 family.</text>
</comment>
<sequence>MAKDKDKEEKATKGDGKLEKIVKAIEELSVLELADLVKALQEKFGVSAVPQAAPAATPAGSTAVAEGPAEPAEEQTTFNVILANSGANKISVIKALREINPQQGLKDAKDIADAPPKEILTGVNKTAAEEAKQKLEAAGATVELK</sequence>
<dbReference type="GO" id="GO:0003735">
    <property type="term" value="F:structural constituent of ribosome"/>
    <property type="evidence" value="ECO:0007669"/>
    <property type="project" value="InterPro"/>
</dbReference>
<evidence type="ECO:0000256" key="1">
    <source>
        <dbReference type="ARBA" id="ARBA00007197"/>
    </source>
</evidence>
<evidence type="ECO:0000256" key="2">
    <source>
        <dbReference type="ARBA" id="ARBA00022980"/>
    </source>
</evidence>
<dbReference type="CDD" id="cd00387">
    <property type="entry name" value="Ribosomal_L7_L12"/>
    <property type="match status" value="1"/>
</dbReference>
<evidence type="ECO:0000256" key="5">
    <source>
        <dbReference type="SAM" id="MobiDB-lite"/>
    </source>
</evidence>
<dbReference type="SUPFAM" id="SSF54736">
    <property type="entry name" value="ClpS-like"/>
    <property type="match status" value="1"/>
</dbReference>
<comment type="subunit">
    <text evidence="4">Homodimer. Part of the ribosomal stalk of the 50S ribosomal subunit. Forms a multimeric L10(L12)X complex, where L10 forms an elongated spine to which 2 to 4 L12 dimers bind in a sequential fashion. Binds GTP-bound translation factors.</text>
</comment>
<gene>
    <name evidence="4" type="primary">rplL</name>
    <name evidence="8" type="ORF">A2Z23_02345</name>
</gene>
<dbReference type="PANTHER" id="PTHR45987:SF4">
    <property type="entry name" value="LARGE RIBOSOMAL SUBUNIT PROTEIN BL12M"/>
    <property type="match status" value="1"/>
</dbReference>
<dbReference type="HAMAP" id="MF_00368">
    <property type="entry name" value="Ribosomal_bL12"/>
    <property type="match status" value="1"/>
</dbReference>
<dbReference type="AlphaFoldDB" id="A0A1F5G4H7"/>
<dbReference type="FunFam" id="3.30.1390.10:FF:000001">
    <property type="entry name" value="50S ribosomal protein L7/L12"/>
    <property type="match status" value="1"/>
</dbReference>
<dbReference type="EMBL" id="MFAV01000007">
    <property type="protein sequence ID" value="OGD86780.1"/>
    <property type="molecule type" value="Genomic_DNA"/>
</dbReference>
<dbReference type="Proteomes" id="UP000176628">
    <property type="component" value="Unassembled WGS sequence"/>
</dbReference>
<dbReference type="InterPro" id="IPR014719">
    <property type="entry name" value="Ribosomal_bL12_C/ClpS-like"/>
</dbReference>
<dbReference type="GO" id="GO:0003729">
    <property type="term" value="F:mRNA binding"/>
    <property type="evidence" value="ECO:0007669"/>
    <property type="project" value="TreeGrafter"/>
</dbReference>
<proteinExistence type="inferred from homology"/>
<dbReference type="PANTHER" id="PTHR45987">
    <property type="entry name" value="39S RIBOSOMAL PROTEIN L12"/>
    <property type="match status" value="1"/>
</dbReference>